<dbReference type="SFLD" id="SFLDG01082">
    <property type="entry name" value="B12-binding_domain_containing"/>
    <property type="match status" value="1"/>
</dbReference>
<dbReference type="SUPFAM" id="SSF102114">
    <property type="entry name" value="Radical SAM enzymes"/>
    <property type="match status" value="1"/>
</dbReference>
<dbReference type="Proteomes" id="UP000503011">
    <property type="component" value="Chromosome"/>
</dbReference>
<dbReference type="InterPro" id="IPR058240">
    <property type="entry name" value="rSAM_sf"/>
</dbReference>
<keyword evidence="4" id="KW-0479">Metal-binding</keyword>
<gene>
    <name evidence="9" type="ORF">Psuf_018760</name>
</gene>
<evidence type="ECO:0000256" key="7">
    <source>
        <dbReference type="SAM" id="MobiDB-lite"/>
    </source>
</evidence>
<evidence type="ECO:0000313" key="9">
    <source>
        <dbReference type="EMBL" id="BCB84563.1"/>
    </source>
</evidence>
<dbReference type="InterPro" id="IPR051198">
    <property type="entry name" value="BchE-like"/>
</dbReference>
<dbReference type="GO" id="GO:0031419">
    <property type="term" value="F:cobalamin binding"/>
    <property type="evidence" value="ECO:0007669"/>
    <property type="project" value="InterPro"/>
</dbReference>
<dbReference type="SFLD" id="SFLDF00326">
    <property type="entry name" value="5''-pyrrole_methytransferase"/>
    <property type="match status" value="1"/>
</dbReference>
<dbReference type="Pfam" id="PF04055">
    <property type="entry name" value="Radical_SAM"/>
    <property type="match status" value="1"/>
</dbReference>
<evidence type="ECO:0000256" key="4">
    <source>
        <dbReference type="ARBA" id="ARBA00022723"/>
    </source>
</evidence>
<accession>A0A6F8YEV9</accession>
<dbReference type="InterPro" id="IPR006158">
    <property type="entry name" value="Cobalamin-bd"/>
</dbReference>
<evidence type="ECO:0000256" key="2">
    <source>
        <dbReference type="ARBA" id="ARBA00022679"/>
    </source>
</evidence>
<reference evidence="9 10" key="1">
    <citation type="submission" date="2020-03" db="EMBL/GenBank/DDBJ databases">
        <title>Whole genome shotgun sequence of Phytohabitans suffuscus NBRC 105367.</title>
        <authorList>
            <person name="Komaki H."/>
            <person name="Tamura T."/>
        </authorList>
    </citation>
    <scope>NUCLEOTIDE SEQUENCE [LARGE SCALE GENOMIC DNA]</scope>
    <source>
        <strain evidence="9 10">NBRC 105367</strain>
    </source>
</reference>
<dbReference type="Pfam" id="PF02310">
    <property type="entry name" value="B12-binding"/>
    <property type="match status" value="1"/>
</dbReference>
<dbReference type="AlphaFoldDB" id="A0A6F8YEV9"/>
<dbReference type="KEGG" id="psuu:Psuf_018760"/>
<evidence type="ECO:0000256" key="5">
    <source>
        <dbReference type="ARBA" id="ARBA00023004"/>
    </source>
</evidence>
<dbReference type="SFLD" id="SFLDG01123">
    <property type="entry name" value="methyltransferase_(Class_B)"/>
    <property type="match status" value="1"/>
</dbReference>
<comment type="cofactor">
    <cofactor evidence="1">
        <name>[4Fe-4S] cluster</name>
        <dbReference type="ChEBI" id="CHEBI:49883"/>
    </cofactor>
</comment>
<reference evidence="9 10" key="2">
    <citation type="submission" date="2020-03" db="EMBL/GenBank/DDBJ databases">
        <authorList>
            <person name="Ichikawa N."/>
            <person name="Kimura A."/>
            <person name="Kitahashi Y."/>
            <person name="Uohara A."/>
        </authorList>
    </citation>
    <scope>NUCLEOTIDE SEQUENCE [LARGE SCALE GENOMIC DNA]</scope>
    <source>
        <strain evidence="9 10">NBRC 105367</strain>
    </source>
</reference>
<sequence length="595" mass="66968">MTVPGAPPDLTADLFLLHAPSVYDFRERDDMLFAYLSDSESVNVTSVYEMYPIGWFSIKQRLAEYGMDVKIVNVASLMLQHPRIDVPRLLSHLHAPVYGFDIHWMPHCHGAVELAAEVKKVHPDALTIFGGISATYYAEELARHPAADIVVQGYDTLEPVAALVATARRGSRDFASIPNLVYDSGRGRTGFTHKPAENYNHAVNDWSYYQAAPADTPLASKLIMTLPNTGCVHDCGWCGGSRFAYRNIMGVDKTLVQKDNDLVVQELASMGEAARHTSIYALQCYSENKSRLHRYLDAVKEAGYKSVSFEQFVLTSEDTLRKMGESTDAYIMLSPESHDMRISKAAGRGTYTMEQMERWIPKALDAGIKGIMIWFFIGMPFQDRQSVLESTAYAEHLIRKFNGWAALPLICPMVPFLDPGSRFFEEPEKHGYRIYHRTLEEHRRAMVDPLWHRRLNYETRWLSRRELQDVSYEAVGRLVEVKGEYGVLPSMYAEAILETIAETRALLGEMERALALDARLPASLRDTIRAYNRRILAHSSDQIVGLERPVGGRWFDDFTVPQDLIDAVQAGAPAEVGATGHLGPSGTGDPTTRWW</sequence>
<keyword evidence="6" id="KW-0411">Iron-sulfur</keyword>
<evidence type="ECO:0000313" key="10">
    <source>
        <dbReference type="Proteomes" id="UP000503011"/>
    </source>
</evidence>
<evidence type="ECO:0000259" key="8">
    <source>
        <dbReference type="PROSITE" id="PS51332"/>
    </source>
</evidence>
<dbReference type="EMBL" id="AP022871">
    <property type="protein sequence ID" value="BCB84563.1"/>
    <property type="molecule type" value="Genomic_DNA"/>
</dbReference>
<feature type="domain" description="B12-binding" evidence="8">
    <location>
        <begin position="38"/>
        <end position="174"/>
    </location>
</feature>
<dbReference type="CDD" id="cd02068">
    <property type="entry name" value="radical_SAM_B12_BD"/>
    <property type="match status" value="1"/>
</dbReference>
<dbReference type="GO" id="GO:0046872">
    <property type="term" value="F:metal ion binding"/>
    <property type="evidence" value="ECO:0007669"/>
    <property type="project" value="UniProtKB-KW"/>
</dbReference>
<keyword evidence="5" id="KW-0408">Iron</keyword>
<keyword evidence="2" id="KW-0808">Transferase</keyword>
<dbReference type="PANTHER" id="PTHR43409:SF7">
    <property type="entry name" value="BLL1977 PROTEIN"/>
    <property type="match status" value="1"/>
</dbReference>
<dbReference type="InterPro" id="IPR036724">
    <property type="entry name" value="Cobalamin-bd_sf"/>
</dbReference>
<proteinExistence type="predicted"/>
<dbReference type="RefSeq" id="WP_197945864.1">
    <property type="nucleotide sequence ID" value="NZ_AP022871.1"/>
</dbReference>
<evidence type="ECO:0000256" key="6">
    <source>
        <dbReference type="ARBA" id="ARBA00023014"/>
    </source>
</evidence>
<name>A0A6F8YEV9_9ACTN</name>
<keyword evidence="10" id="KW-1185">Reference proteome</keyword>
<feature type="region of interest" description="Disordered" evidence="7">
    <location>
        <begin position="575"/>
        <end position="595"/>
    </location>
</feature>
<dbReference type="PANTHER" id="PTHR43409">
    <property type="entry name" value="ANAEROBIC MAGNESIUM-PROTOPORPHYRIN IX MONOMETHYL ESTER CYCLASE-RELATED"/>
    <property type="match status" value="1"/>
</dbReference>
<dbReference type="SUPFAM" id="SSF52242">
    <property type="entry name" value="Cobalamin (vitamin B12)-binding domain"/>
    <property type="match status" value="1"/>
</dbReference>
<dbReference type="PROSITE" id="PS51332">
    <property type="entry name" value="B12_BINDING"/>
    <property type="match status" value="1"/>
</dbReference>
<keyword evidence="3" id="KW-0949">S-adenosyl-L-methionine</keyword>
<dbReference type="SFLD" id="SFLDS00029">
    <property type="entry name" value="Radical_SAM"/>
    <property type="match status" value="1"/>
</dbReference>
<dbReference type="InterPro" id="IPR026447">
    <property type="entry name" value="B12_SAM_Ta0216"/>
</dbReference>
<organism evidence="9 10">
    <name type="scientific">Phytohabitans suffuscus</name>
    <dbReference type="NCBI Taxonomy" id="624315"/>
    <lineage>
        <taxon>Bacteria</taxon>
        <taxon>Bacillati</taxon>
        <taxon>Actinomycetota</taxon>
        <taxon>Actinomycetes</taxon>
        <taxon>Micromonosporales</taxon>
        <taxon>Micromonosporaceae</taxon>
    </lineage>
</organism>
<protein>
    <recommendedName>
        <fullName evidence="8">B12-binding domain-containing protein</fullName>
    </recommendedName>
</protein>
<dbReference type="InterPro" id="IPR034466">
    <property type="entry name" value="Methyltransferase_Class_B"/>
</dbReference>
<dbReference type="GO" id="GO:0003824">
    <property type="term" value="F:catalytic activity"/>
    <property type="evidence" value="ECO:0007669"/>
    <property type="project" value="InterPro"/>
</dbReference>
<dbReference type="InterPro" id="IPR007197">
    <property type="entry name" value="rSAM"/>
</dbReference>
<dbReference type="GO" id="GO:0051536">
    <property type="term" value="F:iron-sulfur cluster binding"/>
    <property type="evidence" value="ECO:0007669"/>
    <property type="project" value="UniProtKB-KW"/>
</dbReference>
<dbReference type="Gene3D" id="3.40.50.280">
    <property type="entry name" value="Cobalamin-binding domain"/>
    <property type="match status" value="1"/>
</dbReference>
<evidence type="ECO:0000256" key="1">
    <source>
        <dbReference type="ARBA" id="ARBA00001966"/>
    </source>
</evidence>
<evidence type="ECO:0000256" key="3">
    <source>
        <dbReference type="ARBA" id="ARBA00022691"/>
    </source>
</evidence>